<dbReference type="InterPro" id="IPR013538">
    <property type="entry name" value="ASHA1/2-like_C"/>
</dbReference>
<dbReference type="RefSeq" id="WP_268758534.1">
    <property type="nucleotide sequence ID" value="NZ_CP113836.1"/>
</dbReference>
<proteinExistence type="inferred from homology"/>
<dbReference type="EMBL" id="CP113836">
    <property type="protein sequence ID" value="WAL68441.1"/>
    <property type="molecule type" value="Genomic_DNA"/>
</dbReference>
<dbReference type="Gene3D" id="3.30.530.20">
    <property type="match status" value="1"/>
</dbReference>
<dbReference type="SUPFAM" id="SSF55961">
    <property type="entry name" value="Bet v1-like"/>
    <property type="match status" value="1"/>
</dbReference>
<sequence length="152" mass="16798">MGTTKLIRHIRASRSAVYRALLDAEAVRQWMVPEGMTSRIHAFDPRQGGEFRISLTYDLPTTAGKTDARTDTFHGRFSRLVPDTEVVQTVEFETADPALQGEMTITYSLADGEEGGTIVTGRHDDLPPGLSVEDNEIGWSMSMAKLARLLES</sequence>
<dbReference type="Proteomes" id="UP001163203">
    <property type="component" value="Chromosome"/>
</dbReference>
<evidence type="ECO:0000313" key="3">
    <source>
        <dbReference type="EMBL" id="WAL68441.1"/>
    </source>
</evidence>
<comment type="similarity">
    <text evidence="1">Belongs to the AHA1 family.</text>
</comment>
<feature type="domain" description="Activator of Hsp90 ATPase homologue 1/2-like C-terminal" evidence="2">
    <location>
        <begin position="12"/>
        <end position="151"/>
    </location>
</feature>
<reference evidence="3" key="1">
    <citation type="submission" date="2022-11" db="EMBL/GenBank/DDBJ databases">
        <authorList>
            <person name="Mo P."/>
        </authorList>
    </citation>
    <scope>NUCLEOTIDE SEQUENCE</scope>
    <source>
        <strain evidence="3">HUAS 11-8</strain>
    </source>
</reference>
<dbReference type="CDD" id="cd08895">
    <property type="entry name" value="SRPBCC_CalC_Aha1-like_2"/>
    <property type="match status" value="1"/>
</dbReference>
<evidence type="ECO:0000259" key="2">
    <source>
        <dbReference type="Pfam" id="PF08327"/>
    </source>
</evidence>
<keyword evidence="4" id="KW-1185">Reference proteome</keyword>
<accession>A0ABY7B7X7</accession>
<dbReference type="Pfam" id="PF08327">
    <property type="entry name" value="AHSA1"/>
    <property type="match status" value="1"/>
</dbReference>
<evidence type="ECO:0000313" key="4">
    <source>
        <dbReference type="Proteomes" id="UP001163203"/>
    </source>
</evidence>
<organism evidence="3 4">
    <name type="scientific">Amycolatopsis cynarae</name>
    <dbReference type="NCBI Taxonomy" id="2995223"/>
    <lineage>
        <taxon>Bacteria</taxon>
        <taxon>Bacillati</taxon>
        <taxon>Actinomycetota</taxon>
        <taxon>Actinomycetes</taxon>
        <taxon>Pseudonocardiales</taxon>
        <taxon>Pseudonocardiaceae</taxon>
        <taxon>Amycolatopsis</taxon>
    </lineage>
</organism>
<name>A0ABY7B7X7_9PSEU</name>
<evidence type="ECO:0000256" key="1">
    <source>
        <dbReference type="ARBA" id="ARBA00006817"/>
    </source>
</evidence>
<dbReference type="InterPro" id="IPR023393">
    <property type="entry name" value="START-like_dom_sf"/>
</dbReference>
<gene>
    <name evidence="3" type="ORF">ORV05_11930</name>
</gene>
<protein>
    <submittedName>
        <fullName evidence="3">SRPBCC family protein</fullName>
    </submittedName>
</protein>